<evidence type="ECO:0000259" key="2">
    <source>
        <dbReference type="SMART" id="SM00458"/>
    </source>
</evidence>
<dbReference type="PROSITE" id="PS50231">
    <property type="entry name" value="RICIN_B_LECTIN"/>
    <property type="match status" value="1"/>
</dbReference>
<sequence>MKLKTFGLSFGLALLASIPALASDFAKLDQALPDSVDAVSIAPVFDFDGDGCYPSAGISRNGDINGGLKPSGSLDGSCSSTNFMDISNTVHRYACIDYGGASYCGHFYALYFEKDQLFEGIESGHRHDWEFAAVWTKNGNVTHGSYSYHRTVVTLDAAKIPTDDNGHMKFVYHKDGISTHALRLAKHNEVAENPYGVFVTPTITSWYELYGDGWNNEVMRTLLDNFDYGDANLPVNHNNFLNKLNTYKPDGYPDFTETSLTASNPGVEGRYLEYVNNASGLCLDIDAANMENGTNVLQWNCNDGNWQKWYYEESTGLIRSRHDPRYCLDNGGVYASNANIMIWTCNGGSSQRFTLNSNGSISVTAEPTQVIDGFGINAGDDVGTWSYTGGTNQHWLRQE</sequence>
<feature type="signal peptide" evidence="1">
    <location>
        <begin position="1"/>
        <end position="22"/>
    </location>
</feature>
<evidence type="ECO:0000256" key="1">
    <source>
        <dbReference type="SAM" id="SignalP"/>
    </source>
</evidence>
<feature type="chain" id="PRO_5045497493" evidence="1">
    <location>
        <begin position="23"/>
        <end position="399"/>
    </location>
</feature>
<dbReference type="Gene3D" id="2.80.10.50">
    <property type="match status" value="2"/>
</dbReference>
<dbReference type="CDD" id="cd23456">
    <property type="entry name" value="beta-trefoil_Ricin_SCDase"/>
    <property type="match status" value="1"/>
</dbReference>
<dbReference type="Pfam" id="PF00652">
    <property type="entry name" value="Ricin_B_lectin"/>
    <property type="match status" value="1"/>
</dbReference>
<dbReference type="EMBL" id="JBHTLR010000014">
    <property type="protein sequence ID" value="MFD1217375.1"/>
    <property type="molecule type" value="Genomic_DNA"/>
</dbReference>
<keyword evidence="1" id="KW-0732">Signal</keyword>
<dbReference type="RefSeq" id="WP_230437410.1">
    <property type="nucleotide sequence ID" value="NZ_CP087715.1"/>
</dbReference>
<dbReference type="Pfam" id="PF05630">
    <property type="entry name" value="NPP1"/>
    <property type="match status" value="1"/>
</dbReference>
<proteinExistence type="predicted"/>
<dbReference type="SUPFAM" id="SSF50370">
    <property type="entry name" value="Ricin B-like lectins"/>
    <property type="match status" value="1"/>
</dbReference>
<dbReference type="PANTHER" id="PTHR33657">
    <property type="entry name" value="DOMAIN PROTEIN, PUTATIVE (AFU_ORTHOLOGUE AFUA_5G00600)-RELATED"/>
    <property type="match status" value="1"/>
</dbReference>
<dbReference type="PANTHER" id="PTHR33657:SF6">
    <property type="entry name" value="SECRETED PROTEIN"/>
    <property type="match status" value="1"/>
</dbReference>
<feature type="domain" description="Ricin B lectin" evidence="2">
    <location>
        <begin position="268"/>
        <end position="398"/>
    </location>
</feature>
<keyword evidence="4" id="KW-1185">Reference proteome</keyword>
<evidence type="ECO:0000313" key="3">
    <source>
        <dbReference type="EMBL" id="MFD1217375.1"/>
    </source>
</evidence>
<reference evidence="4" key="1">
    <citation type="journal article" date="2019" name="Int. J. Syst. Evol. Microbiol.">
        <title>The Global Catalogue of Microorganisms (GCM) 10K type strain sequencing project: providing services to taxonomists for standard genome sequencing and annotation.</title>
        <authorList>
            <consortium name="The Broad Institute Genomics Platform"/>
            <consortium name="The Broad Institute Genome Sequencing Center for Infectious Disease"/>
            <person name="Wu L."/>
            <person name="Ma J."/>
        </authorList>
    </citation>
    <scope>NUCLEOTIDE SEQUENCE [LARGE SCALE GENOMIC DNA]</scope>
    <source>
        <strain evidence="4">CCUG 54356</strain>
    </source>
</reference>
<comment type="caution">
    <text evidence="3">The sequence shown here is derived from an EMBL/GenBank/DDBJ whole genome shotgun (WGS) entry which is preliminary data.</text>
</comment>
<name>A0ABW3UCZ4_9GAMM</name>
<dbReference type="SMART" id="SM00458">
    <property type="entry name" value="RICIN"/>
    <property type="match status" value="1"/>
</dbReference>
<dbReference type="InterPro" id="IPR008701">
    <property type="entry name" value="NPP1"/>
</dbReference>
<organism evidence="3 4">
    <name type="scientific">Microbulbifer celer</name>
    <dbReference type="NCBI Taxonomy" id="435905"/>
    <lineage>
        <taxon>Bacteria</taxon>
        <taxon>Pseudomonadati</taxon>
        <taxon>Pseudomonadota</taxon>
        <taxon>Gammaproteobacteria</taxon>
        <taxon>Cellvibrionales</taxon>
        <taxon>Microbulbiferaceae</taxon>
        <taxon>Microbulbifer</taxon>
    </lineage>
</organism>
<evidence type="ECO:0000313" key="4">
    <source>
        <dbReference type="Proteomes" id="UP001597264"/>
    </source>
</evidence>
<dbReference type="InterPro" id="IPR000772">
    <property type="entry name" value="Ricin_B_lectin"/>
</dbReference>
<protein>
    <submittedName>
        <fullName evidence="3">NPP1 family protein</fullName>
    </submittedName>
</protein>
<dbReference type="InterPro" id="IPR035992">
    <property type="entry name" value="Ricin_B-like_lectins"/>
</dbReference>
<accession>A0ABW3UCZ4</accession>
<dbReference type="Proteomes" id="UP001597264">
    <property type="component" value="Unassembled WGS sequence"/>
</dbReference>
<gene>
    <name evidence="3" type="ORF">ACFQ2X_12250</name>
</gene>